<gene>
    <name evidence="2" type="ORF">ACFO9K_16685</name>
</gene>
<name>A0ABD5Q5D8_9EURY</name>
<reference evidence="2 3" key="1">
    <citation type="journal article" date="2019" name="Int. J. Syst. Evol. Microbiol.">
        <title>The Global Catalogue of Microorganisms (GCM) 10K type strain sequencing project: providing services to taxonomists for standard genome sequencing and annotation.</title>
        <authorList>
            <consortium name="The Broad Institute Genomics Platform"/>
            <consortium name="The Broad Institute Genome Sequencing Center for Infectious Disease"/>
            <person name="Wu L."/>
            <person name="Ma J."/>
        </authorList>
    </citation>
    <scope>NUCLEOTIDE SEQUENCE [LARGE SCALE GENOMIC DNA]</scope>
    <source>
        <strain evidence="2 3">XZYJ18</strain>
    </source>
</reference>
<organism evidence="2 3">
    <name type="scientific">Halorussus aquaticus</name>
    <dbReference type="NCBI Taxonomy" id="2953748"/>
    <lineage>
        <taxon>Archaea</taxon>
        <taxon>Methanobacteriati</taxon>
        <taxon>Methanobacteriota</taxon>
        <taxon>Stenosarchaea group</taxon>
        <taxon>Halobacteria</taxon>
        <taxon>Halobacteriales</taxon>
        <taxon>Haladaptataceae</taxon>
        <taxon>Halorussus</taxon>
    </lineage>
</organism>
<dbReference type="EMBL" id="JBHSHT010000002">
    <property type="protein sequence ID" value="MFC4825894.1"/>
    <property type="molecule type" value="Genomic_DNA"/>
</dbReference>
<feature type="region of interest" description="Disordered" evidence="1">
    <location>
        <begin position="1"/>
        <end position="23"/>
    </location>
</feature>
<feature type="region of interest" description="Disordered" evidence="1">
    <location>
        <begin position="37"/>
        <end position="106"/>
    </location>
</feature>
<evidence type="ECO:0000256" key="1">
    <source>
        <dbReference type="SAM" id="MobiDB-lite"/>
    </source>
</evidence>
<protein>
    <submittedName>
        <fullName evidence="2">Uncharacterized protein</fullName>
    </submittedName>
</protein>
<sequence length="394" mass="43165">MFGRNQDSDETERRTGRRSILKASAVGLATVATSGTAVTAARNRSNEASDVHAATGNVNSPVSERQRRTVRERAVADYERNTGDTVDAVPAARPEAGGEGPDSSEEGTVVAYAYGVDADGVGRSYVGLASESETARAQATEGRTGPRAEDLIHDRFENRVGDISRRLEASDADVTTQSVGGTVNDVENMEQVYNTQIEYANDPYGVVSSTYYWLQDTAGNEEGSLHGLHSPTTIEPGYRAFGSSWKNEKAWNKHRWDETQMAWHDVGDGFWKPAGPSDGGSVSTSYSISATLGWSPGITFGVNWSYSEPAMERTDQSSQYNGYCQWKWDVQDKCDGSVRKSTLAMQPTSTCDMEDHDPSMGDKDISKAEVRGRFTEDCDGWHEQWTSTTFYKDT</sequence>
<dbReference type="RefSeq" id="WP_254268480.1">
    <property type="nucleotide sequence ID" value="NZ_CP100400.1"/>
</dbReference>
<proteinExistence type="predicted"/>
<evidence type="ECO:0000313" key="3">
    <source>
        <dbReference type="Proteomes" id="UP001595945"/>
    </source>
</evidence>
<feature type="compositionally biased region" description="Basic and acidic residues" evidence="1">
    <location>
        <begin position="64"/>
        <end position="82"/>
    </location>
</feature>
<dbReference type="AlphaFoldDB" id="A0ABD5Q5D8"/>
<evidence type="ECO:0000313" key="2">
    <source>
        <dbReference type="EMBL" id="MFC4825894.1"/>
    </source>
</evidence>
<dbReference type="Proteomes" id="UP001595945">
    <property type="component" value="Unassembled WGS sequence"/>
</dbReference>
<accession>A0ABD5Q5D8</accession>
<dbReference type="InterPro" id="IPR006311">
    <property type="entry name" value="TAT_signal"/>
</dbReference>
<comment type="caution">
    <text evidence="2">The sequence shown here is derived from an EMBL/GenBank/DDBJ whole genome shotgun (WGS) entry which is preliminary data.</text>
</comment>
<dbReference type="PROSITE" id="PS51318">
    <property type="entry name" value="TAT"/>
    <property type="match status" value="1"/>
</dbReference>
<keyword evidence="3" id="KW-1185">Reference proteome</keyword>
<dbReference type="GeneID" id="73043378"/>